<dbReference type="EMBL" id="UINC01034096">
    <property type="protein sequence ID" value="SVB24400.1"/>
    <property type="molecule type" value="Genomic_DNA"/>
</dbReference>
<keyword evidence="1" id="KW-0880">Kelch repeat</keyword>
<feature type="region of interest" description="Disordered" evidence="3">
    <location>
        <begin position="289"/>
        <end position="309"/>
    </location>
</feature>
<keyword evidence="2" id="KW-0677">Repeat</keyword>
<sequence length="309" mass="32951">MPTARHDLQAIAVGDSIFVISGADDASLDTVEIYDAVSQIWTMGPPVSIPRGWFGAAFLNGKIYTVGGKTIQTSEMRKRTGVDFNFLSRDTLEVFDSDLATWSLHEPMPGGPRAGAAVTACSGRIWVIGGNTMGPEQQRLLDRVEIYDPLEKEWSLGPSLPKPVQGSGVANIGGRIFVIGGMCGTGFSDEVLLLDRDCSGWRRLAPMPTARESMGIAFVNERVYTFGGRNGDYLDTTEVYDILHDSWTADTPMPVGKAWLGACAAGGRSSSPAAPTRFQVEGISGSTTFMNTNPEGLSQGAVGGDYGKA</sequence>
<evidence type="ECO:0000313" key="4">
    <source>
        <dbReference type="EMBL" id="SVB24400.1"/>
    </source>
</evidence>
<organism evidence="4">
    <name type="scientific">marine metagenome</name>
    <dbReference type="NCBI Taxonomy" id="408172"/>
    <lineage>
        <taxon>unclassified sequences</taxon>
        <taxon>metagenomes</taxon>
        <taxon>ecological metagenomes</taxon>
    </lineage>
</organism>
<evidence type="ECO:0000256" key="3">
    <source>
        <dbReference type="SAM" id="MobiDB-lite"/>
    </source>
</evidence>
<evidence type="ECO:0000256" key="1">
    <source>
        <dbReference type="ARBA" id="ARBA00022441"/>
    </source>
</evidence>
<dbReference type="PANTHER" id="PTHR24412:SF489">
    <property type="entry name" value="RING FINGER DOMAIN AND KELCH REPEAT-CONTAINING PROTEIN DDB_G0271372"/>
    <property type="match status" value="1"/>
</dbReference>
<dbReference type="InterPro" id="IPR006652">
    <property type="entry name" value="Kelch_1"/>
</dbReference>
<proteinExistence type="predicted"/>
<dbReference type="SMART" id="SM00612">
    <property type="entry name" value="Kelch"/>
    <property type="match status" value="5"/>
</dbReference>
<dbReference type="Gene3D" id="2.120.10.80">
    <property type="entry name" value="Kelch-type beta propeller"/>
    <property type="match status" value="2"/>
</dbReference>
<dbReference type="InterPro" id="IPR015915">
    <property type="entry name" value="Kelch-typ_b-propeller"/>
</dbReference>
<dbReference type="PANTHER" id="PTHR24412">
    <property type="entry name" value="KELCH PROTEIN"/>
    <property type="match status" value="1"/>
</dbReference>
<dbReference type="SUPFAM" id="SSF117281">
    <property type="entry name" value="Kelch motif"/>
    <property type="match status" value="1"/>
</dbReference>
<protein>
    <submittedName>
        <fullName evidence="4">Uncharacterized protein</fullName>
    </submittedName>
</protein>
<dbReference type="Pfam" id="PF24681">
    <property type="entry name" value="Kelch_KLHDC2_KLHL20_DRC7"/>
    <property type="match status" value="1"/>
</dbReference>
<accession>A0A382CEE2</accession>
<name>A0A382CEE2_9ZZZZ</name>
<dbReference type="Pfam" id="PF01344">
    <property type="entry name" value="Kelch_1"/>
    <property type="match status" value="1"/>
</dbReference>
<reference evidence="4" key="1">
    <citation type="submission" date="2018-05" db="EMBL/GenBank/DDBJ databases">
        <authorList>
            <person name="Lanie J.A."/>
            <person name="Ng W.-L."/>
            <person name="Kazmierczak K.M."/>
            <person name="Andrzejewski T.M."/>
            <person name="Davidsen T.M."/>
            <person name="Wayne K.J."/>
            <person name="Tettelin H."/>
            <person name="Glass J.I."/>
            <person name="Rusch D."/>
            <person name="Podicherti R."/>
            <person name="Tsui H.-C.T."/>
            <person name="Winkler M.E."/>
        </authorList>
    </citation>
    <scope>NUCLEOTIDE SEQUENCE</scope>
</reference>
<gene>
    <name evidence="4" type="ORF">METZ01_LOCUS177254</name>
</gene>
<evidence type="ECO:0000256" key="2">
    <source>
        <dbReference type="ARBA" id="ARBA00022737"/>
    </source>
</evidence>
<dbReference type="AlphaFoldDB" id="A0A382CEE2"/>